<dbReference type="EMBL" id="JASPKZ010009689">
    <property type="protein sequence ID" value="KAJ9576551.1"/>
    <property type="molecule type" value="Genomic_DNA"/>
</dbReference>
<evidence type="ECO:0000313" key="2">
    <source>
        <dbReference type="EMBL" id="KAJ9576551.1"/>
    </source>
</evidence>
<reference evidence="2" key="1">
    <citation type="journal article" date="2023" name="IScience">
        <title>Live-bearing cockroach genome reveals convergent evolutionary mechanisms linked to viviparity in insects and beyond.</title>
        <authorList>
            <person name="Fouks B."/>
            <person name="Harrison M.C."/>
            <person name="Mikhailova A.A."/>
            <person name="Marchal E."/>
            <person name="English S."/>
            <person name="Carruthers M."/>
            <person name="Jennings E.C."/>
            <person name="Chiamaka E.L."/>
            <person name="Frigard R.A."/>
            <person name="Pippel M."/>
            <person name="Attardo G.M."/>
            <person name="Benoit J.B."/>
            <person name="Bornberg-Bauer E."/>
            <person name="Tobe S.S."/>
        </authorList>
    </citation>
    <scope>NUCLEOTIDE SEQUENCE</scope>
    <source>
        <strain evidence="2">Stay&amp;Tobe</strain>
    </source>
</reference>
<comment type="caution">
    <text evidence="2">The sequence shown here is derived from an EMBL/GenBank/DDBJ whole genome shotgun (WGS) entry which is preliminary data.</text>
</comment>
<reference evidence="2" key="2">
    <citation type="submission" date="2023-05" db="EMBL/GenBank/DDBJ databases">
        <authorList>
            <person name="Fouks B."/>
        </authorList>
    </citation>
    <scope>NUCLEOTIDE SEQUENCE</scope>
    <source>
        <strain evidence="2">Stay&amp;Tobe</strain>
        <tissue evidence="2">Testes</tissue>
    </source>
</reference>
<organism evidence="2 3">
    <name type="scientific">Diploptera punctata</name>
    <name type="common">Pacific beetle cockroach</name>
    <dbReference type="NCBI Taxonomy" id="6984"/>
    <lineage>
        <taxon>Eukaryota</taxon>
        <taxon>Metazoa</taxon>
        <taxon>Ecdysozoa</taxon>
        <taxon>Arthropoda</taxon>
        <taxon>Hexapoda</taxon>
        <taxon>Insecta</taxon>
        <taxon>Pterygota</taxon>
        <taxon>Neoptera</taxon>
        <taxon>Polyneoptera</taxon>
        <taxon>Dictyoptera</taxon>
        <taxon>Blattodea</taxon>
        <taxon>Blaberoidea</taxon>
        <taxon>Blaberidae</taxon>
        <taxon>Diplopterinae</taxon>
        <taxon>Diploptera</taxon>
    </lineage>
</organism>
<accession>A0AAD8E4J0</accession>
<proteinExistence type="predicted"/>
<dbReference type="AlphaFoldDB" id="A0AAD8E4J0"/>
<dbReference type="InterPro" id="IPR011989">
    <property type="entry name" value="ARM-like"/>
</dbReference>
<gene>
    <name evidence="2" type="ORF">L9F63_025554</name>
</gene>
<feature type="non-terminal residue" evidence="2">
    <location>
        <position position="1"/>
    </location>
</feature>
<dbReference type="Gene3D" id="1.25.10.10">
    <property type="entry name" value="Leucine-rich Repeat Variant"/>
    <property type="match status" value="1"/>
</dbReference>
<protein>
    <recommendedName>
        <fullName evidence="1">WAPL domain-containing protein</fullName>
    </recommendedName>
</protein>
<dbReference type="InterPro" id="IPR012502">
    <property type="entry name" value="WAPL_dom"/>
</dbReference>
<dbReference type="PROSITE" id="PS51271">
    <property type="entry name" value="WAPL"/>
    <property type="match status" value="1"/>
</dbReference>
<feature type="domain" description="WAPL" evidence="1">
    <location>
        <begin position="1"/>
        <end position="50"/>
    </location>
</feature>
<evidence type="ECO:0000313" key="3">
    <source>
        <dbReference type="Proteomes" id="UP001233999"/>
    </source>
</evidence>
<evidence type="ECO:0000259" key="1">
    <source>
        <dbReference type="PROSITE" id="PS51271"/>
    </source>
</evidence>
<name>A0AAD8E4J0_DIPPU</name>
<sequence>MSSSIQHCIKINRKCENCVLKSRAQGHAKHLNLDNITVGQLAMETLLSLD</sequence>
<keyword evidence="3" id="KW-1185">Reference proteome</keyword>
<dbReference type="Proteomes" id="UP001233999">
    <property type="component" value="Unassembled WGS sequence"/>
</dbReference>